<dbReference type="EMBL" id="JAQMWT010000479">
    <property type="protein sequence ID" value="KAJ8600775.1"/>
    <property type="molecule type" value="Genomic_DNA"/>
</dbReference>
<accession>A0AAD7UAE4</accession>
<dbReference type="InterPro" id="IPR029016">
    <property type="entry name" value="GAF-like_dom_sf"/>
</dbReference>
<reference evidence="4" key="1">
    <citation type="submission" date="2023-01" db="EMBL/GenBank/DDBJ databases">
        <title>Metagenome sequencing of chrysophaentin producing Chrysophaeum taylorii.</title>
        <authorList>
            <person name="Davison J."/>
            <person name="Bewley C."/>
        </authorList>
    </citation>
    <scope>NUCLEOTIDE SEQUENCE</scope>
    <source>
        <strain evidence="4">NIES-1699</strain>
    </source>
</reference>
<sequence>MSRPSCAERRRSSVVQLLASQRVRRSSAEVLQRQIERAASRLPKKHRSVTDSVMLHVCAIAKEQLNADVVTVFLHDQAREQLWSRWGTNLPEDLKNGKIRPIRVPKTAGICGHAFTEGRLLNVPNAYDVPYFNSKVDKDTGYVTRSVLALPLARPDEAEVHSSEKETSSGFIGVVQVINKIFTGLDEEEEEEDDDTVGVELLRRVEDLKVRRGSSEVTEIIKVTAFGKKDEEMVRGFGAVAAKAISTALERDTLERIKREQRESSIVDHRRRVFESEIESIFEFFDRRLRSDGTMNERQLISRKNELATLSKCNRFVVRLQARARVFVVNSRRNRENVTMTDVAKTILLDAHESVAKHASNRMHQVELAAKAVDAATAADAAVAARFAQVSDFDALRNSSTQFGDWPDDSHQFAYPSNAMYPQTSSSSGTNCLTTRDDAARRRDHRQVILIPDPAMRLAWEEERLRKSAIVIQRHVRSFLTRATFVRVMRQRRNRELRGSLRKSLLQIKSMLKEDDPFATFQEQFASRKSVSAPCHKGDEGKLDENGENEDENGENHQGDGTFVLSDADSSVMRSTSIALGVAENQGCDADDDHASYYGGLADLEEEKAMGTETLRTEIENILNNASDNDDEMEKEAEENCKDYDNFFDNADENSEKRNEEIIELEQQRDNQACNERVSWETTNAPAPAPREQRDRKSYPTRFLRDEAKMRGIPTLTKRKDHHTAPSRVRTPTPPLEAPAPPPTPKPAAIILMEPPPFETIEEPPRGLRAFQAQVRGALQRCCWSSIADSLDSYCNSIVEDVAETLRTDGETPSVEAINHRGQASRVYASPRVAAAISQLAQNG</sequence>
<feature type="compositionally biased region" description="Pro residues" evidence="2">
    <location>
        <begin position="732"/>
        <end position="744"/>
    </location>
</feature>
<dbReference type="Pfam" id="PF01590">
    <property type="entry name" value="GAF"/>
    <property type="match status" value="1"/>
</dbReference>
<organism evidence="4 5">
    <name type="scientific">Chrysophaeum taylorii</name>
    <dbReference type="NCBI Taxonomy" id="2483200"/>
    <lineage>
        <taxon>Eukaryota</taxon>
        <taxon>Sar</taxon>
        <taxon>Stramenopiles</taxon>
        <taxon>Ochrophyta</taxon>
        <taxon>Pelagophyceae</taxon>
        <taxon>Pelagomonadales</taxon>
        <taxon>Pelagomonadaceae</taxon>
        <taxon>Chrysophaeum</taxon>
    </lineage>
</organism>
<evidence type="ECO:0000313" key="5">
    <source>
        <dbReference type="Proteomes" id="UP001230188"/>
    </source>
</evidence>
<protein>
    <recommendedName>
        <fullName evidence="3">GAF domain-containing protein</fullName>
    </recommendedName>
</protein>
<comment type="caution">
    <text evidence="4">The sequence shown here is derived from an EMBL/GenBank/DDBJ whole genome shotgun (WGS) entry which is preliminary data.</text>
</comment>
<feature type="region of interest" description="Disordered" evidence="2">
    <location>
        <begin position="529"/>
        <end position="561"/>
    </location>
</feature>
<keyword evidence="1" id="KW-0175">Coiled coil</keyword>
<feature type="compositionally biased region" description="Basic and acidic residues" evidence="2">
    <location>
        <begin position="691"/>
        <end position="700"/>
    </location>
</feature>
<dbReference type="InterPro" id="IPR003018">
    <property type="entry name" value="GAF"/>
</dbReference>
<gene>
    <name evidence="4" type="ORF">CTAYLR_006120</name>
</gene>
<evidence type="ECO:0000256" key="1">
    <source>
        <dbReference type="SAM" id="Coils"/>
    </source>
</evidence>
<keyword evidence="5" id="KW-1185">Reference proteome</keyword>
<dbReference type="SUPFAM" id="SSF55781">
    <property type="entry name" value="GAF domain-like"/>
    <property type="match status" value="1"/>
</dbReference>
<evidence type="ECO:0000259" key="3">
    <source>
        <dbReference type="SMART" id="SM00065"/>
    </source>
</evidence>
<dbReference type="AlphaFoldDB" id="A0AAD7UAE4"/>
<dbReference type="Gene3D" id="3.30.450.40">
    <property type="match status" value="1"/>
</dbReference>
<name>A0AAD7UAE4_9STRA</name>
<dbReference type="SMART" id="SM00065">
    <property type="entry name" value="GAF"/>
    <property type="match status" value="1"/>
</dbReference>
<evidence type="ECO:0000313" key="4">
    <source>
        <dbReference type="EMBL" id="KAJ8600775.1"/>
    </source>
</evidence>
<evidence type="ECO:0000256" key="2">
    <source>
        <dbReference type="SAM" id="MobiDB-lite"/>
    </source>
</evidence>
<feature type="compositionally biased region" description="Polar residues" evidence="2">
    <location>
        <begin position="670"/>
        <end position="685"/>
    </location>
</feature>
<dbReference type="PROSITE" id="PS50096">
    <property type="entry name" value="IQ"/>
    <property type="match status" value="1"/>
</dbReference>
<dbReference type="Proteomes" id="UP001230188">
    <property type="component" value="Unassembled WGS sequence"/>
</dbReference>
<feature type="region of interest" description="Disordered" evidence="2">
    <location>
        <begin position="714"/>
        <end position="744"/>
    </location>
</feature>
<feature type="region of interest" description="Disordered" evidence="2">
    <location>
        <begin position="669"/>
        <end position="700"/>
    </location>
</feature>
<feature type="compositionally biased region" description="Basic and acidic residues" evidence="2">
    <location>
        <begin position="536"/>
        <end position="545"/>
    </location>
</feature>
<feature type="domain" description="GAF" evidence="3">
    <location>
        <begin position="45"/>
        <end position="255"/>
    </location>
</feature>
<feature type="coiled-coil region" evidence="1">
    <location>
        <begin position="616"/>
        <end position="668"/>
    </location>
</feature>
<proteinExistence type="predicted"/>